<proteinExistence type="inferred from homology"/>
<dbReference type="GO" id="GO:0008610">
    <property type="term" value="P:lipid biosynthetic process"/>
    <property type="evidence" value="ECO:0007669"/>
    <property type="project" value="TreeGrafter"/>
</dbReference>
<dbReference type="InterPro" id="IPR012223">
    <property type="entry name" value="TEII"/>
</dbReference>
<dbReference type="SUPFAM" id="SSF53474">
    <property type="entry name" value="alpha/beta-Hydrolases"/>
    <property type="match status" value="1"/>
</dbReference>
<name>A0A117P8U2_9ACTN</name>
<comment type="caution">
    <text evidence="3">The sequence shown here is derived from an EMBL/GenBank/DDBJ whole genome shotgun (WGS) entry which is preliminary data.</text>
</comment>
<dbReference type="STRING" id="146536.AQI70_16685"/>
<comment type="similarity">
    <text evidence="1">Belongs to the thioesterase family.</text>
</comment>
<evidence type="ECO:0000259" key="2">
    <source>
        <dbReference type="Pfam" id="PF00975"/>
    </source>
</evidence>
<keyword evidence="4" id="KW-1185">Reference proteome</keyword>
<dbReference type="AlphaFoldDB" id="A0A117P8U2"/>
<dbReference type="Pfam" id="PF00975">
    <property type="entry name" value="Thioesterase"/>
    <property type="match status" value="1"/>
</dbReference>
<gene>
    <name evidence="3" type="ORF">AQI70_16685</name>
</gene>
<protein>
    <recommendedName>
        <fullName evidence="2">Thioesterase domain-containing protein</fullName>
    </recommendedName>
</protein>
<organism evidence="3 4">
    <name type="scientific">Streptomyces curacoi</name>
    <dbReference type="NCBI Taxonomy" id="146536"/>
    <lineage>
        <taxon>Bacteria</taxon>
        <taxon>Bacillati</taxon>
        <taxon>Actinomycetota</taxon>
        <taxon>Actinomycetes</taxon>
        <taxon>Kitasatosporales</taxon>
        <taxon>Streptomycetaceae</taxon>
        <taxon>Streptomyces</taxon>
    </lineage>
</organism>
<dbReference type="InterPro" id="IPR029058">
    <property type="entry name" value="AB_hydrolase_fold"/>
</dbReference>
<evidence type="ECO:0000256" key="1">
    <source>
        <dbReference type="ARBA" id="ARBA00007169"/>
    </source>
</evidence>
<sequence length="254" mass="27681">MPSPWFSVYAPRPAAAVRLYCLPCAGGDATMFRAWADRLPPGIELRAVRLPGRHAWHPEPAFTDCVTAADRLAAGLGPELRPPYVLFGHSMGALLAHQLIRAVERRRLAPPVLYVSASWLVEGTPQERLPDPAAPDDRFVDVLGRLGGVPPEVLADPEVLAFTLPVLRADFRLCRTYAYEPDGPPMEVPVRAMGGVADTVTPVGEMGSWARHAGRFLGVRRFPGDHFFIRDQVDQVIGALVEDLAAVTADVRVP</sequence>
<dbReference type="EMBL" id="LMWJ01000012">
    <property type="protein sequence ID" value="KUM75154.1"/>
    <property type="molecule type" value="Genomic_DNA"/>
</dbReference>
<evidence type="ECO:0000313" key="3">
    <source>
        <dbReference type="EMBL" id="KUM75154.1"/>
    </source>
</evidence>
<reference evidence="3 4" key="1">
    <citation type="submission" date="2015-10" db="EMBL/GenBank/DDBJ databases">
        <title>Draft genome sequence of Streptomyces curacoi DSM 40107, type strain for the species Streptomyces curacoi.</title>
        <authorList>
            <person name="Ruckert C."/>
            <person name="Winkler A."/>
            <person name="Kalinowski J."/>
            <person name="Kampfer P."/>
            <person name="Glaeser S."/>
        </authorList>
    </citation>
    <scope>NUCLEOTIDE SEQUENCE [LARGE SCALE GENOMIC DNA]</scope>
    <source>
        <strain evidence="3 4">DSM 40107</strain>
    </source>
</reference>
<feature type="domain" description="Thioesterase" evidence="2">
    <location>
        <begin position="18"/>
        <end position="240"/>
    </location>
</feature>
<dbReference type="RefSeq" id="WP_062149981.1">
    <property type="nucleotide sequence ID" value="NZ_KQ947987.1"/>
</dbReference>
<dbReference type="PANTHER" id="PTHR11487:SF0">
    <property type="entry name" value="S-ACYL FATTY ACID SYNTHASE THIOESTERASE, MEDIUM CHAIN"/>
    <property type="match status" value="1"/>
</dbReference>
<dbReference type="Proteomes" id="UP000054024">
    <property type="component" value="Unassembled WGS sequence"/>
</dbReference>
<dbReference type="Gene3D" id="3.40.50.1820">
    <property type="entry name" value="alpha/beta hydrolase"/>
    <property type="match status" value="1"/>
</dbReference>
<accession>A0A117P8U2</accession>
<evidence type="ECO:0000313" key="4">
    <source>
        <dbReference type="Proteomes" id="UP000054024"/>
    </source>
</evidence>
<dbReference type="PANTHER" id="PTHR11487">
    <property type="entry name" value="THIOESTERASE"/>
    <property type="match status" value="1"/>
</dbReference>
<dbReference type="InterPro" id="IPR001031">
    <property type="entry name" value="Thioesterase"/>
</dbReference>
<dbReference type="OrthoDB" id="8480037at2"/>